<gene>
    <name evidence="3" type="ORF">LJ725_02660</name>
</gene>
<dbReference type="Proteomes" id="UP001198862">
    <property type="component" value="Unassembled WGS sequence"/>
</dbReference>
<evidence type="ECO:0000256" key="1">
    <source>
        <dbReference type="SAM" id="Phobius"/>
    </source>
</evidence>
<dbReference type="PANTHER" id="PTHR42709:SF4">
    <property type="entry name" value="INNER MEMBRANE PROTEIN YQAA"/>
    <property type="match status" value="1"/>
</dbReference>
<dbReference type="Pfam" id="PF09335">
    <property type="entry name" value="VTT_dom"/>
    <property type="match status" value="1"/>
</dbReference>
<dbReference type="InterPro" id="IPR032816">
    <property type="entry name" value="VTT_dom"/>
</dbReference>
<dbReference type="InterPro" id="IPR051311">
    <property type="entry name" value="DedA_domain"/>
</dbReference>
<accession>A0ABS8KP71</accession>
<dbReference type="EMBL" id="JAJISD010000001">
    <property type="protein sequence ID" value="MCC8427850.1"/>
    <property type="molecule type" value="Genomic_DNA"/>
</dbReference>
<keyword evidence="4" id="KW-1185">Reference proteome</keyword>
<proteinExistence type="predicted"/>
<protein>
    <submittedName>
        <fullName evidence="3">DedA family protein</fullName>
    </submittedName>
</protein>
<feature type="transmembrane region" description="Helical" evidence="1">
    <location>
        <begin position="7"/>
        <end position="28"/>
    </location>
</feature>
<dbReference type="RefSeq" id="WP_230549065.1">
    <property type="nucleotide sequence ID" value="NZ_JAJISD010000001.1"/>
</dbReference>
<sequence length="151" mass="16720">MDFVLNAPVLGHVGLFAAAFLAATIFPFQSELVLVGLLVAEPSHWPTLLLAASVGNTLGSLVNWLLGRFIERFRDRRWFPVKPKDYERVERWYARWGIWSLLFAWLPFGGDALTVVAGALRTPLLPFVVLVGVGKTARYAVLVAATLGWLA</sequence>
<keyword evidence="1" id="KW-1133">Transmembrane helix</keyword>
<evidence type="ECO:0000313" key="3">
    <source>
        <dbReference type="EMBL" id="MCC8427850.1"/>
    </source>
</evidence>
<feature type="domain" description="VTT" evidence="2">
    <location>
        <begin position="27"/>
        <end position="144"/>
    </location>
</feature>
<evidence type="ECO:0000259" key="2">
    <source>
        <dbReference type="Pfam" id="PF09335"/>
    </source>
</evidence>
<reference evidence="3 4" key="1">
    <citation type="submission" date="2021-11" db="EMBL/GenBank/DDBJ databases">
        <authorList>
            <person name="Lee D.-H."/>
            <person name="Kim S.-B."/>
        </authorList>
    </citation>
    <scope>NUCLEOTIDE SEQUENCE [LARGE SCALE GENOMIC DNA]</scope>
    <source>
        <strain evidence="3 4">KCTC 52223</strain>
    </source>
</reference>
<dbReference type="PANTHER" id="PTHR42709">
    <property type="entry name" value="ALKALINE PHOSPHATASE LIKE PROTEIN"/>
    <property type="match status" value="1"/>
</dbReference>
<keyword evidence="1" id="KW-0812">Transmembrane</keyword>
<feature type="transmembrane region" description="Helical" evidence="1">
    <location>
        <begin position="48"/>
        <end position="67"/>
    </location>
</feature>
<keyword evidence="1" id="KW-0472">Membrane</keyword>
<feature type="transmembrane region" description="Helical" evidence="1">
    <location>
        <begin position="124"/>
        <end position="150"/>
    </location>
</feature>
<comment type="caution">
    <text evidence="3">The sequence shown here is derived from an EMBL/GenBank/DDBJ whole genome shotgun (WGS) entry which is preliminary data.</text>
</comment>
<feature type="transmembrane region" description="Helical" evidence="1">
    <location>
        <begin position="96"/>
        <end position="118"/>
    </location>
</feature>
<organism evidence="3 4">
    <name type="scientific">Reyranella aquatilis</name>
    <dbReference type="NCBI Taxonomy" id="2035356"/>
    <lineage>
        <taxon>Bacteria</taxon>
        <taxon>Pseudomonadati</taxon>
        <taxon>Pseudomonadota</taxon>
        <taxon>Alphaproteobacteria</taxon>
        <taxon>Hyphomicrobiales</taxon>
        <taxon>Reyranellaceae</taxon>
        <taxon>Reyranella</taxon>
    </lineage>
</organism>
<name>A0ABS8KP71_9HYPH</name>
<evidence type="ECO:0000313" key="4">
    <source>
        <dbReference type="Proteomes" id="UP001198862"/>
    </source>
</evidence>